<organism evidence="2">
    <name type="scientific">marine sediment metagenome</name>
    <dbReference type="NCBI Taxonomy" id="412755"/>
    <lineage>
        <taxon>unclassified sequences</taxon>
        <taxon>metagenomes</taxon>
        <taxon>ecological metagenomes</taxon>
    </lineage>
</organism>
<feature type="region of interest" description="Disordered" evidence="1">
    <location>
        <begin position="164"/>
        <end position="224"/>
    </location>
</feature>
<dbReference type="EMBL" id="LAZR01000285">
    <property type="protein sequence ID" value="KKN77071.1"/>
    <property type="molecule type" value="Genomic_DNA"/>
</dbReference>
<comment type="caution">
    <text evidence="2">The sequence shown here is derived from an EMBL/GenBank/DDBJ whole genome shotgun (WGS) entry which is preliminary data.</text>
</comment>
<feature type="compositionally biased region" description="Polar residues" evidence="1">
    <location>
        <begin position="96"/>
        <end position="113"/>
    </location>
</feature>
<reference evidence="2" key="1">
    <citation type="journal article" date="2015" name="Nature">
        <title>Complex archaea that bridge the gap between prokaryotes and eukaryotes.</title>
        <authorList>
            <person name="Spang A."/>
            <person name="Saw J.H."/>
            <person name="Jorgensen S.L."/>
            <person name="Zaremba-Niedzwiedzka K."/>
            <person name="Martijn J."/>
            <person name="Lind A.E."/>
            <person name="van Eijk R."/>
            <person name="Schleper C."/>
            <person name="Guy L."/>
            <person name="Ettema T.J."/>
        </authorList>
    </citation>
    <scope>NUCLEOTIDE SEQUENCE</scope>
</reference>
<sequence length="224" mass="23957">MAEEDGGTPEPKTFSEDQVAELVAVGKKEGASESWRHFQSEADKQISAAKNEGSTREAELAKTIDTMKAAQIETLPVEERTRAMVEELYKDRGGVKSSSPAPDSKATNDSPGVSNEEAEKQVRETIGNHLKEMGLDPSKVNWGTSLDGNENLKALLGSIVDQAKAGQSSAGDDANKDDDKSGKSGQNNVDTSRGAGTSRDITQMKPIDLMTSGGKWEAIRGMEE</sequence>
<feature type="region of interest" description="Disordered" evidence="1">
    <location>
        <begin position="86"/>
        <end position="147"/>
    </location>
</feature>
<feature type="compositionally biased region" description="Basic and acidic residues" evidence="1">
    <location>
        <begin position="173"/>
        <end position="182"/>
    </location>
</feature>
<feature type="region of interest" description="Disordered" evidence="1">
    <location>
        <begin position="25"/>
        <end position="58"/>
    </location>
</feature>
<accession>A0A0F9VUC6</accession>
<dbReference type="AlphaFoldDB" id="A0A0F9VUC6"/>
<proteinExistence type="predicted"/>
<gene>
    <name evidence="2" type="ORF">LCGC14_0364100</name>
</gene>
<protein>
    <submittedName>
        <fullName evidence="2">Uncharacterized protein</fullName>
    </submittedName>
</protein>
<evidence type="ECO:0000313" key="2">
    <source>
        <dbReference type="EMBL" id="KKN77071.1"/>
    </source>
</evidence>
<feature type="compositionally biased region" description="Basic and acidic residues" evidence="1">
    <location>
        <begin position="26"/>
        <end position="44"/>
    </location>
</feature>
<evidence type="ECO:0000256" key="1">
    <source>
        <dbReference type="SAM" id="MobiDB-lite"/>
    </source>
</evidence>
<name>A0A0F9VUC6_9ZZZZ</name>
<feature type="compositionally biased region" description="Polar residues" evidence="1">
    <location>
        <begin position="183"/>
        <end position="201"/>
    </location>
</feature>